<gene>
    <name evidence="1" type="ORF">M8T91_11635</name>
</gene>
<organism evidence="1 2">
    <name type="scientific">Microbulbifer spongiae</name>
    <dbReference type="NCBI Taxonomy" id="2944933"/>
    <lineage>
        <taxon>Bacteria</taxon>
        <taxon>Pseudomonadati</taxon>
        <taxon>Pseudomonadota</taxon>
        <taxon>Gammaproteobacteria</taxon>
        <taxon>Cellvibrionales</taxon>
        <taxon>Microbulbiferaceae</taxon>
        <taxon>Microbulbifer</taxon>
    </lineage>
</organism>
<dbReference type="Proteomes" id="UP001321520">
    <property type="component" value="Chromosome"/>
</dbReference>
<sequence length="66" mass="7246">MSTLLAIVGIAGEAVRSLADWFIRLITQSQHYGLLELTVGRTKGTRGATDAALPFRQDFLAEQNKK</sequence>
<evidence type="ECO:0000313" key="1">
    <source>
        <dbReference type="EMBL" id="WKD48573.1"/>
    </source>
</evidence>
<keyword evidence="2" id="KW-1185">Reference proteome</keyword>
<reference evidence="1 2" key="1">
    <citation type="submission" date="2022-05" db="EMBL/GenBank/DDBJ databases">
        <title>Microbulbifer sp. nov., isolated from sponge.</title>
        <authorList>
            <person name="Gao L."/>
        </authorList>
    </citation>
    <scope>NUCLEOTIDE SEQUENCE [LARGE SCALE GENOMIC DNA]</scope>
    <source>
        <strain evidence="1 2">MI-G</strain>
    </source>
</reference>
<accession>A0ABY9E8Y1</accession>
<proteinExistence type="predicted"/>
<dbReference type="RefSeq" id="WP_301414335.1">
    <property type="nucleotide sequence ID" value="NZ_CP098023.1"/>
</dbReference>
<evidence type="ECO:0000313" key="2">
    <source>
        <dbReference type="Proteomes" id="UP001321520"/>
    </source>
</evidence>
<name>A0ABY9E8Y1_9GAMM</name>
<dbReference type="EMBL" id="CP098023">
    <property type="protein sequence ID" value="WKD48573.1"/>
    <property type="molecule type" value="Genomic_DNA"/>
</dbReference>
<protein>
    <submittedName>
        <fullName evidence="1">Uncharacterized protein</fullName>
    </submittedName>
</protein>